<comment type="caution">
    <text evidence="2">The sequence shown here is derived from an EMBL/GenBank/DDBJ whole genome shotgun (WGS) entry which is preliminary data.</text>
</comment>
<reference evidence="2" key="1">
    <citation type="journal article" date="2021" name="PeerJ">
        <title>Extensive microbial diversity within the chicken gut microbiome revealed by metagenomics and culture.</title>
        <authorList>
            <person name="Gilroy R."/>
            <person name="Ravi A."/>
            <person name="Getino M."/>
            <person name="Pursley I."/>
            <person name="Horton D.L."/>
            <person name="Alikhan N.F."/>
            <person name="Baker D."/>
            <person name="Gharbi K."/>
            <person name="Hall N."/>
            <person name="Watson M."/>
            <person name="Adriaenssens E.M."/>
            <person name="Foster-Nyarko E."/>
            <person name="Jarju S."/>
            <person name="Secka A."/>
            <person name="Antonio M."/>
            <person name="Oren A."/>
            <person name="Chaudhuri R.R."/>
            <person name="La Ragione R."/>
            <person name="Hildebrand F."/>
            <person name="Pallen M.J."/>
        </authorList>
    </citation>
    <scope>NUCLEOTIDE SEQUENCE</scope>
    <source>
        <strain evidence="2">ChiGjej1B1-1692</strain>
    </source>
</reference>
<accession>A0A9D2NT76</accession>
<dbReference type="AlphaFoldDB" id="A0A9D2NT76"/>
<organism evidence="2 3">
    <name type="scientific">Candidatus Mediterraneibacter faecigallinarum</name>
    <dbReference type="NCBI Taxonomy" id="2838669"/>
    <lineage>
        <taxon>Bacteria</taxon>
        <taxon>Bacillati</taxon>
        <taxon>Bacillota</taxon>
        <taxon>Clostridia</taxon>
        <taxon>Lachnospirales</taxon>
        <taxon>Lachnospiraceae</taxon>
        <taxon>Mediterraneibacter</taxon>
    </lineage>
</organism>
<sequence>MNEKKFSDIMKEDDTDYIDETISHSHKAKQNSRFNRRLVIVSTAVILVILLITCVAAATGEFGTRIMNFFTSYIEPGTDYEQSGFDLDVAIEKIPMSDFSGEVQQVGSTIKQQFKDYKPYSSRHPGHWQADFPSYEKACEYIGFDKLKQIDLGLEEQAATLSISGDENGQISSITLETYYSIDDINVQHFSLIYTENFDEEVILRTRTTENVEYEESFYTNDNNKQCHIIDSTELESGYKVMDGYIVDDGVLYNLHIAYQKEDSEQAVKLIYLWADLF</sequence>
<keyword evidence="1" id="KW-0812">Transmembrane</keyword>
<evidence type="ECO:0008006" key="4">
    <source>
        <dbReference type="Google" id="ProtNLM"/>
    </source>
</evidence>
<evidence type="ECO:0000256" key="1">
    <source>
        <dbReference type="SAM" id="Phobius"/>
    </source>
</evidence>
<keyword evidence="1" id="KW-1133">Transmembrane helix</keyword>
<feature type="transmembrane region" description="Helical" evidence="1">
    <location>
        <begin position="38"/>
        <end position="58"/>
    </location>
</feature>
<keyword evidence="1" id="KW-0472">Membrane</keyword>
<dbReference type="Proteomes" id="UP000823894">
    <property type="component" value="Unassembled WGS sequence"/>
</dbReference>
<evidence type="ECO:0000313" key="3">
    <source>
        <dbReference type="Proteomes" id="UP000823894"/>
    </source>
</evidence>
<proteinExistence type="predicted"/>
<protein>
    <recommendedName>
        <fullName evidence="4">DUF4367 domain-containing protein</fullName>
    </recommendedName>
</protein>
<name>A0A9D2NT76_9FIRM</name>
<evidence type="ECO:0000313" key="2">
    <source>
        <dbReference type="EMBL" id="HJC38080.1"/>
    </source>
</evidence>
<gene>
    <name evidence="2" type="ORF">H9757_03290</name>
</gene>
<dbReference type="EMBL" id="DWWK01000041">
    <property type="protein sequence ID" value="HJC38080.1"/>
    <property type="molecule type" value="Genomic_DNA"/>
</dbReference>
<reference evidence="2" key="2">
    <citation type="submission" date="2021-04" db="EMBL/GenBank/DDBJ databases">
        <authorList>
            <person name="Gilroy R."/>
        </authorList>
    </citation>
    <scope>NUCLEOTIDE SEQUENCE</scope>
    <source>
        <strain evidence="2">ChiGjej1B1-1692</strain>
    </source>
</reference>